<dbReference type="RefSeq" id="WP_425307973.1">
    <property type="nucleotide sequence ID" value="NZ_CP154795.1"/>
</dbReference>
<accession>A0ABZ3FNZ4</accession>
<dbReference type="EMBL" id="CP154795">
    <property type="protein sequence ID" value="XAN06543.1"/>
    <property type="molecule type" value="Genomic_DNA"/>
</dbReference>
<reference evidence="1 2" key="1">
    <citation type="submission" date="2024-04" db="EMBL/GenBank/DDBJ databases">
        <title>Isolation of an actinomycete strain from pig manure.</title>
        <authorList>
            <person name="Gong T."/>
            <person name="Yu Z."/>
            <person name="An M."/>
            <person name="Wei C."/>
            <person name="Yang W."/>
            <person name="Liu L."/>
        </authorList>
    </citation>
    <scope>NUCLEOTIDE SEQUENCE [LARGE SCALE GENOMIC DNA]</scope>
    <source>
        <strain evidence="1 2">ZF39</strain>
    </source>
</reference>
<organism evidence="1 2">
    <name type="scientific">Ammonicoccus fulvus</name>
    <dbReference type="NCBI Taxonomy" id="3138240"/>
    <lineage>
        <taxon>Bacteria</taxon>
        <taxon>Bacillati</taxon>
        <taxon>Actinomycetota</taxon>
        <taxon>Actinomycetes</taxon>
        <taxon>Propionibacteriales</taxon>
        <taxon>Propionibacteriaceae</taxon>
        <taxon>Ammonicoccus</taxon>
    </lineage>
</organism>
<keyword evidence="2" id="KW-1185">Reference proteome</keyword>
<evidence type="ECO:0000313" key="1">
    <source>
        <dbReference type="EMBL" id="XAN06543.1"/>
    </source>
</evidence>
<evidence type="ECO:0000313" key="2">
    <source>
        <dbReference type="Proteomes" id="UP001442841"/>
    </source>
</evidence>
<dbReference type="Proteomes" id="UP001442841">
    <property type="component" value="Chromosome"/>
</dbReference>
<protein>
    <submittedName>
        <fullName evidence="1">Uncharacterized protein</fullName>
    </submittedName>
</protein>
<proteinExistence type="predicted"/>
<name>A0ABZ3FNZ4_9ACTN</name>
<sequence length="126" mass="13923">MSLLDAEHIMVTTFNPDVKSVERVGQLADGRIGFWSPDATEMAERFSEPQTVIVRICDRGGKPNLEQPLYEGRAQYLASGSVFDEIRGVIHEKYGLGLKVENAMDRAKELFGKKTPEGAVVIDIIG</sequence>
<gene>
    <name evidence="1" type="ORF">AADG42_04195</name>
</gene>